<evidence type="ECO:0000313" key="4">
    <source>
        <dbReference type="Proteomes" id="UP000195570"/>
    </source>
</evidence>
<protein>
    <recommendedName>
        <fullName evidence="5">Trypanosomal VSG domain containing protein</fullName>
    </recommendedName>
</protein>
<organism evidence="3 4">
    <name type="scientific">Trypanosoma equiperdum</name>
    <dbReference type="NCBI Taxonomy" id="5694"/>
    <lineage>
        <taxon>Eukaryota</taxon>
        <taxon>Discoba</taxon>
        <taxon>Euglenozoa</taxon>
        <taxon>Kinetoplastea</taxon>
        <taxon>Metakinetoplastina</taxon>
        <taxon>Trypanosomatida</taxon>
        <taxon>Trypanosomatidae</taxon>
        <taxon>Trypanosoma</taxon>
    </lineage>
</organism>
<gene>
    <name evidence="3" type="ORF">TEOVI_000408800</name>
</gene>
<reference evidence="3" key="1">
    <citation type="submission" date="2016-09" db="EMBL/GenBank/DDBJ databases">
        <authorList>
            <person name="Hebert L."/>
            <person name="Moumen B."/>
        </authorList>
    </citation>
    <scope>NUCLEOTIDE SEQUENCE [LARGE SCALE GENOMIC DNA]</scope>
    <source>
        <strain evidence="3">OVI</strain>
    </source>
</reference>
<keyword evidence="2" id="KW-0732">Signal</keyword>
<name>A0A1G4IJ09_TRYEQ</name>
<keyword evidence="1" id="KW-0175">Coiled coil</keyword>
<feature type="coiled-coil region" evidence="1">
    <location>
        <begin position="160"/>
        <end position="223"/>
    </location>
</feature>
<feature type="chain" id="PRO_5009235676" description="Trypanosomal VSG domain containing protein" evidence="2">
    <location>
        <begin position="20"/>
        <end position="311"/>
    </location>
</feature>
<evidence type="ECO:0000256" key="2">
    <source>
        <dbReference type="SAM" id="SignalP"/>
    </source>
</evidence>
<comment type="caution">
    <text evidence="3">The sequence shown here is derived from an EMBL/GenBank/DDBJ whole genome shotgun (WGS) entry which is preliminary data.</text>
</comment>
<dbReference type="AlphaFoldDB" id="A0A1G4IJ09"/>
<keyword evidence="4" id="KW-1185">Reference proteome</keyword>
<evidence type="ECO:0000256" key="1">
    <source>
        <dbReference type="SAM" id="Coils"/>
    </source>
</evidence>
<evidence type="ECO:0000313" key="3">
    <source>
        <dbReference type="EMBL" id="SCU72511.1"/>
    </source>
</evidence>
<dbReference type="VEuPathDB" id="TriTrypDB:TEOVI_000408800"/>
<feature type="signal peptide" evidence="2">
    <location>
        <begin position="1"/>
        <end position="19"/>
    </location>
</feature>
<dbReference type="GeneID" id="92378028"/>
<evidence type="ECO:0008006" key="5">
    <source>
        <dbReference type="Google" id="ProtNLM"/>
    </source>
</evidence>
<sequence length="311" mass="36160">MRTLFGVLLLISRLNEWAGADSCAYTKWMEEGKNKSMEALSSKGGEEFFDVDKKWIFCDELERRRRNNSFYWNCSNKETLDRLVEDHESLRNEVVKGDLCNQTVTTETEMQVKDVTDLQTELDKKKTETELLKLNHTTKTNASNECKQLLTKLKNSNATVTTLEAYNREKENKIKRKKQQCNTDIKEITAPLEVTLKQKAAVLNHLKQQVKTVTQELQEEMNKNSCTVCSANICYNTPDVKAELDKKYLENSWLNLTAAQREQCLLDDTMLLPMLSYMRRKPFDGAYAYNQNVDMMEKIFTLLISFFCLFV</sequence>
<proteinExistence type="predicted"/>
<dbReference type="Proteomes" id="UP000195570">
    <property type="component" value="Unassembled WGS sequence"/>
</dbReference>
<dbReference type="EMBL" id="CZPT02001880">
    <property type="protein sequence ID" value="SCU72511.1"/>
    <property type="molecule type" value="Genomic_DNA"/>
</dbReference>
<dbReference type="RefSeq" id="XP_067082998.1">
    <property type="nucleotide sequence ID" value="XM_067226897.1"/>
</dbReference>
<accession>A0A1G4IJ09</accession>